<dbReference type="PANTHER" id="PTHR28637:SF1">
    <property type="entry name" value="DNA REPLICATION FACTOR CDT1"/>
    <property type="match status" value="1"/>
</dbReference>
<dbReference type="AlphaFoldDB" id="A0AAD1Y979"/>
<feature type="compositionally biased region" description="Polar residues" evidence="1">
    <location>
        <begin position="251"/>
        <end position="270"/>
    </location>
</feature>
<gene>
    <name evidence="3" type="ORF">ECRASSUSDP1_LOCUS28517</name>
</gene>
<organism evidence="3 4">
    <name type="scientific">Euplotes crassus</name>
    <dbReference type="NCBI Taxonomy" id="5936"/>
    <lineage>
        <taxon>Eukaryota</taxon>
        <taxon>Sar</taxon>
        <taxon>Alveolata</taxon>
        <taxon>Ciliophora</taxon>
        <taxon>Intramacronucleata</taxon>
        <taxon>Spirotrichea</taxon>
        <taxon>Hypotrichia</taxon>
        <taxon>Euplotida</taxon>
        <taxon>Euplotidae</taxon>
        <taxon>Moneuplotes</taxon>
    </lineage>
</organism>
<evidence type="ECO:0000259" key="2">
    <source>
        <dbReference type="SMART" id="SM01075"/>
    </source>
</evidence>
<dbReference type="InterPro" id="IPR036390">
    <property type="entry name" value="WH_DNA-bd_sf"/>
</dbReference>
<dbReference type="GO" id="GO:0000278">
    <property type="term" value="P:mitotic cell cycle"/>
    <property type="evidence" value="ECO:0007669"/>
    <property type="project" value="TreeGrafter"/>
</dbReference>
<evidence type="ECO:0000313" key="4">
    <source>
        <dbReference type="Proteomes" id="UP001295684"/>
    </source>
</evidence>
<comment type="caution">
    <text evidence="3">The sequence shown here is derived from an EMBL/GenBank/DDBJ whole genome shotgun (WGS) entry which is preliminary data.</text>
</comment>
<dbReference type="InterPro" id="IPR045173">
    <property type="entry name" value="Cdt1"/>
</dbReference>
<keyword evidence="4" id="KW-1185">Reference proteome</keyword>
<sequence>MKSKRTVNNYFRNRGKSITDPSFSSHKKDLKGRDPSPFAAKNDLKEAKVISCDDISTISIECENQYKIPDEDQETNSSKEFQRTDTKFKFKRASKPSKNPNSKVRESIPTRYEKNLKRRKTDSGVDESGDHEVVIPSTSLLEGSKHNKNAAIFGTQKEADNTVPQNAGKQVTFSDDVGIISSKREQKRNSKVGTAQVLDLLSYTTLGIIKETLDERQGGSNDTTSLEKNAEISSESNQNREKGSKRFDPVDSNNGNQLPRKSQEGNSKSSVLGKLSNKTLEILRKVQKEKKREDKDQWICERTKTSGEVQADKILKGFSISEKYDDLLSEAPQIVMPVHYKLLIKFFAALDDAVFFLKKRGKVCAFEEIAVSVESSTKRSFNMANFCQILTVSPDSFIYEWKDLKGYRGYSLILDVPGRNHEVQSVSQKRKDDFRNKLLEKALECHQKFLNQIMIKRPALKEILEDFDPIKMRGWYHEFDPHTRVPPIEPKQIASKPKSTKRGESVSEFMKRNRSIQKKFSLSHLSGSRESSVEAKEEVFPNTLSSGKKKFELSLESKSSTKITTIKGIPMDLFSRIQLKEKASQDEIQEKNNEYKLDKPKIERESLMRLIESLKSIYSVRNLNTLALKKVLSVLADTTRGKFESTVTINQKLQDLCMASPDWLKIVSTPRGEFIKMKLNYPKKNVKVDIERYIKQKYSGQE</sequence>
<feature type="region of interest" description="Disordered" evidence="1">
    <location>
        <begin position="1"/>
        <end position="41"/>
    </location>
</feature>
<evidence type="ECO:0000313" key="3">
    <source>
        <dbReference type="EMBL" id="CAI2386892.1"/>
    </source>
</evidence>
<dbReference type="EMBL" id="CAMPGE010029424">
    <property type="protein sequence ID" value="CAI2386892.1"/>
    <property type="molecule type" value="Genomic_DNA"/>
</dbReference>
<feature type="region of interest" description="Disordered" evidence="1">
    <location>
        <begin position="486"/>
        <end position="510"/>
    </location>
</feature>
<name>A0AAD1Y979_EUPCR</name>
<dbReference type="Pfam" id="PF08839">
    <property type="entry name" value="CDT1"/>
    <property type="match status" value="1"/>
</dbReference>
<dbReference type="PANTHER" id="PTHR28637">
    <property type="entry name" value="DNA REPLICATION FACTOR CDT1"/>
    <property type="match status" value="1"/>
</dbReference>
<dbReference type="GO" id="GO:0070182">
    <property type="term" value="F:DNA polymerase binding"/>
    <property type="evidence" value="ECO:0007669"/>
    <property type="project" value="TreeGrafter"/>
</dbReference>
<feature type="region of interest" description="Disordered" evidence="1">
    <location>
        <begin position="69"/>
        <end position="141"/>
    </location>
</feature>
<accession>A0AAD1Y979</accession>
<dbReference type="SMART" id="SM01075">
    <property type="entry name" value="CDT1"/>
    <property type="match status" value="1"/>
</dbReference>
<dbReference type="GO" id="GO:0071163">
    <property type="term" value="P:DNA replication preinitiation complex assembly"/>
    <property type="evidence" value="ECO:0007669"/>
    <property type="project" value="InterPro"/>
</dbReference>
<protein>
    <recommendedName>
        <fullName evidence="2">CDT1 Geminin-binding domain-containing protein</fullName>
    </recommendedName>
</protein>
<dbReference type="GO" id="GO:0030174">
    <property type="term" value="P:regulation of DNA-templated DNA replication initiation"/>
    <property type="evidence" value="ECO:0007669"/>
    <property type="project" value="InterPro"/>
</dbReference>
<dbReference type="SUPFAM" id="SSF46785">
    <property type="entry name" value="Winged helix' DNA-binding domain"/>
    <property type="match status" value="1"/>
</dbReference>
<feature type="region of interest" description="Disordered" evidence="1">
    <location>
        <begin position="216"/>
        <end position="270"/>
    </location>
</feature>
<feature type="compositionally biased region" description="Polar residues" evidence="1">
    <location>
        <begin position="218"/>
        <end position="237"/>
    </location>
</feature>
<dbReference type="GO" id="GO:0000076">
    <property type="term" value="P:DNA replication checkpoint signaling"/>
    <property type="evidence" value="ECO:0007669"/>
    <property type="project" value="TreeGrafter"/>
</dbReference>
<reference evidence="3" key="1">
    <citation type="submission" date="2023-07" db="EMBL/GenBank/DDBJ databases">
        <authorList>
            <consortium name="AG Swart"/>
            <person name="Singh M."/>
            <person name="Singh A."/>
            <person name="Seah K."/>
            <person name="Emmerich C."/>
        </authorList>
    </citation>
    <scope>NUCLEOTIDE SEQUENCE</scope>
    <source>
        <strain evidence="3">DP1</strain>
    </source>
</reference>
<dbReference type="InterPro" id="IPR014939">
    <property type="entry name" value="CDT1_Gemini-bd-like"/>
</dbReference>
<evidence type="ECO:0000256" key="1">
    <source>
        <dbReference type="SAM" id="MobiDB-lite"/>
    </source>
</evidence>
<dbReference type="GO" id="GO:0003677">
    <property type="term" value="F:DNA binding"/>
    <property type="evidence" value="ECO:0007669"/>
    <property type="project" value="InterPro"/>
</dbReference>
<feature type="compositionally biased region" description="Basic and acidic residues" evidence="1">
    <location>
        <begin position="103"/>
        <end position="115"/>
    </location>
</feature>
<dbReference type="GO" id="GO:0005634">
    <property type="term" value="C:nucleus"/>
    <property type="evidence" value="ECO:0007669"/>
    <property type="project" value="TreeGrafter"/>
</dbReference>
<feature type="compositionally biased region" description="Basic and acidic residues" evidence="1">
    <location>
        <begin position="501"/>
        <end position="510"/>
    </location>
</feature>
<proteinExistence type="predicted"/>
<dbReference type="InterPro" id="IPR038090">
    <property type="entry name" value="Cdt1_C_WH_dom_sf"/>
</dbReference>
<feature type="domain" description="CDT1 Geminin-binding" evidence="2">
    <location>
        <begin position="336"/>
        <end position="462"/>
    </location>
</feature>
<feature type="compositionally biased region" description="Basic and acidic residues" evidence="1">
    <location>
        <begin position="238"/>
        <end position="249"/>
    </location>
</feature>
<dbReference type="Proteomes" id="UP001295684">
    <property type="component" value="Unassembled WGS sequence"/>
</dbReference>
<dbReference type="Gene3D" id="1.10.10.1420">
    <property type="entry name" value="DNA replication factor Cdt1, C-terminal WH domain"/>
    <property type="match status" value="1"/>
</dbReference>
<feature type="compositionally biased region" description="Polar residues" evidence="1">
    <location>
        <begin position="1"/>
        <end position="11"/>
    </location>
</feature>